<dbReference type="PANTHER" id="PTHR11575:SF24">
    <property type="entry name" value="5'-NUCLEOTIDASE"/>
    <property type="match status" value="1"/>
</dbReference>
<comment type="catalytic activity">
    <reaction evidence="1">
        <text>a ribonucleoside 5'-phosphate + H2O = a ribonucleoside + phosphate</text>
        <dbReference type="Rhea" id="RHEA:12484"/>
        <dbReference type="ChEBI" id="CHEBI:15377"/>
        <dbReference type="ChEBI" id="CHEBI:18254"/>
        <dbReference type="ChEBI" id="CHEBI:43474"/>
        <dbReference type="ChEBI" id="CHEBI:58043"/>
        <dbReference type="EC" id="3.1.3.5"/>
    </reaction>
</comment>
<accession>A0AAV4RB61</accession>
<dbReference type="Proteomes" id="UP001054945">
    <property type="component" value="Unassembled WGS sequence"/>
</dbReference>
<sequence>MRECSMGNFLADAALQNFIEQPTDRGWNFVAIALWNSGGIRASINERTNKGSITFEDVLEASIRNYDLDIIDPAGNFLQVSGLRLTYNVSQPIGSRLIKADARCTDCRIPEYRPLDDEQIYWVVMNKYMIRGGDNFGNIQKNAIFHRRTDDLDVDVIIKYAQEYSPITTGLENRITVISSRDNEPPSTRTFETTTEIFKMDEDPEMEMFLNSTKED</sequence>
<dbReference type="AlphaFoldDB" id="A0AAV4RB61"/>
<evidence type="ECO:0000256" key="2">
    <source>
        <dbReference type="ARBA" id="ARBA00006654"/>
    </source>
</evidence>
<evidence type="ECO:0000259" key="4">
    <source>
        <dbReference type="Pfam" id="PF02872"/>
    </source>
</evidence>
<dbReference type="GO" id="GO:0005886">
    <property type="term" value="C:plasma membrane"/>
    <property type="evidence" value="ECO:0007669"/>
    <property type="project" value="TreeGrafter"/>
</dbReference>
<feature type="domain" description="5'-Nucleotidase C-terminal" evidence="4">
    <location>
        <begin position="2"/>
        <end position="61"/>
    </location>
</feature>
<dbReference type="InterPro" id="IPR008334">
    <property type="entry name" value="5'-Nucleotdase_C"/>
</dbReference>
<dbReference type="GO" id="GO:0006196">
    <property type="term" value="P:AMP catabolic process"/>
    <property type="evidence" value="ECO:0007669"/>
    <property type="project" value="TreeGrafter"/>
</dbReference>
<comment type="caution">
    <text evidence="5">The sequence shown here is derived from an EMBL/GenBank/DDBJ whole genome shotgun (WGS) entry which is preliminary data.</text>
</comment>
<evidence type="ECO:0000256" key="1">
    <source>
        <dbReference type="ARBA" id="ARBA00000815"/>
    </source>
</evidence>
<proteinExistence type="inferred from homology"/>
<evidence type="ECO:0000313" key="5">
    <source>
        <dbReference type="EMBL" id="GIY17672.1"/>
    </source>
</evidence>
<dbReference type="PANTHER" id="PTHR11575">
    <property type="entry name" value="5'-NUCLEOTIDASE-RELATED"/>
    <property type="match status" value="1"/>
</dbReference>
<dbReference type="InterPro" id="IPR006179">
    <property type="entry name" value="5_nucleotidase/apyrase"/>
</dbReference>
<protein>
    <recommendedName>
        <fullName evidence="3">5'-nucleotidase</fullName>
        <ecNumber evidence="3">3.1.3.5</ecNumber>
    </recommendedName>
</protein>
<dbReference type="GO" id="GO:0008253">
    <property type="term" value="F:5'-nucleotidase activity"/>
    <property type="evidence" value="ECO:0007669"/>
    <property type="project" value="UniProtKB-EC"/>
</dbReference>
<dbReference type="Gene3D" id="3.90.780.10">
    <property type="entry name" value="5'-Nucleotidase, C-terminal domain"/>
    <property type="match status" value="1"/>
</dbReference>
<dbReference type="Pfam" id="PF02872">
    <property type="entry name" value="5_nucleotid_C"/>
    <property type="match status" value="2"/>
</dbReference>
<reference evidence="5 6" key="1">
    <citation type="submission" date="2021-06" db="EMBL/GenBank/DDBJ databases">
        <title>Caerostris extrusa draft genome.</title>
        <authorList>
            <person name="Kono N."/>
            <person name="Arakawa K."/>
        </authorList>
    </citation>
    <scope>NUCLEOTIDE SEQUENCE [LARGE SCALE GENOMIC DNA]</scope>
</reference>
<dbReference type="SUPFAM" id="SSF55816">
    <property type="entry name" value="5'-nucleotidase (syn. UDP-sugar hydrolase), C-terminal domain"/>
    <property type="match status" value="1"/>
</dbReference>
<keyword evidence="6" id="KW-1185">Reference proteome</keyword>
<evidence type="ECO:0000256" key="3">
    <source>
        <dbReference type="ARBA" id="ARBA00012643"/>
    </source>
</evidence>
<evidence type="ECO:0000313" key="6">
    <source>
        <dbReference type="Proteomes" id="UP001054945"/>
    </source>
</evidence>
<name>A0AAV4RB61_CAEEX</name>
<comment type="similarity">
    <text evidence="2">Belongs to the 5'-nucleotidase family.</text>
</comment>
<feature type="domain" description="5'-Nucleotidase C-terminal" evidence="4">
    <location>
        <begin position="74"/>
        <end position="136"/>
    </location>
</feature>
<dbReference type="EMBL" id="BPLR01007532">
    <property type="protein sequence ID" value="GIY17672.1"/>
    <property type="molecule type" value="Genomic_DNA"/>
</dbReference>
<gene>
    <name evidence="5" type="ORF">CEXT_99571</name>
</gene>
<organism evidence="5 6">
    <name type="scientific">Caerostris extrusa</name>
    <name type="common">Bark spider</name>
    <name type="synonym">Caerostris bankana</name>
    <dbReference type="NCBI Taxonomy" id="172846"/>
    <lineage>
        <taxon>Eukaryota</taxon>
        <taxon>Metazoa</taxon>
        <taxon>Ecdysozoa</taxon>
        <taxon>Arthropoda</taxon>
        <taxon>Chelicerata</taxon>
        <taxon>Arachnida</taxon>
        <taxon>Araneae</taxon>
        <taxon>Araneomorphae</taxon>
        <taxon>Entelegynae</taxon>
        <taxon>Araneoidea</taxon>
        <taxon>Araneidae</taxon>
        <taxon>Caerostris</taxon>
    </lineage>
</organism>
<dbReference type="EC" id="3.1.3.5" evidence="3"/>
<dbReference type="InterPro" id="IPR036907">
    <property type="entry name" value="5'-Nucleotdase_C_sf"/>
</dbReference>